<dbReference type="InterPro" id="IPR012341">
    <property type="entry name" value="6hp_glycosidase-like_sf"/>
</dbReference>
<dbReference type="InterPro" id="IPR008928">
    <property type="entry name" value="6-hairpin_glycosidase_sf"/>
</dbReference>
<evidence type="ECO:0000256" key="1">
    <source>
        <dbReference type="SAM" id="SignalP"/>
    </source>
</evidence>
<dbReference type="Gene3D" id="1.50.10.10">
    <property type="match status" value="1"/>
</dbReference>
<dbReference type="InterPro" id="IPR054491">
    <property type="entry name" value="MGH1-like_GH"/>
</dbReference>
<keyword evidence="1" id="KW-0732">Signal</keyword>
<proteinExistence type="predicted"/>
<dbReference type="Pfam" id="PF22422">
    <property type="entry name" value="MGH1-like_GH"/>
    <property type="match status" value="1"/>
</dbReference>
<dbReference type="Proteomes" id="UP000725002">
    <property type="component" value="Unassembled WGS sequence"/>
</dbReference>
<name>A0A940DWC7_9BACT</name>
<feature type="signal peptide" evidence="1">
    <location>
        <begin position="1"/>
        <end position="19"/>
    </location>
</feature>
<gene>
    <name evidence="3" type="ORF">IAB75_11880</name>
</gene>
<evidence type="ECO:0000313" key="3">
    <source>
        <dbReference type="EMBL" id="MBO8484789.1"/>
    </source>
</evidence>
<reference evidence="3" key="2">
    <citation type="journal article" date="2021" name="PeerJ">
        <title>Extensive microbial diversity within the chicken gut microbiome revealed by metagenomics and culture.</title>
        <authorList>
            <person name="Gilroy R."/>
            <person name="Ravi A."/>
            <person name="Getino M."/>
            <person name="Pursley I."/>
            <person name="Horton D.L."/>
            <person name="Alikhan N.F."/>
            <person name="Baker D."/>
            <person name="Gharbi K."/>
            <person name="Hall N."/>
            <person name="Watson M."/>
            <person name="Adriaenssens E.M."/>
            <person name="Foster-Nyarko E."/>
            <person name="Jarju S."/>
            <person name="Secka A."/>
            <person name="Antonio M."/>
            <person name="Oren A."/>
            <person name="Chaudhuri R.R."/>
            <person name="La Ragione R."/>
            <person name="Hildebrand F."/>
            <person name="Pallen M.J."/>
        </authorList>
    </citation>
    <scope>NUCLEOTIDE SEQUENCE</scope>
    <source>
        <strain evidence="3">G3-8215</strain>
    </source>
</reference>
<comment type="caution">
    <text evidence="3">The sequence shown here is derived from an EMBL/GenBank/DDBJ whole genome shotgun (WGS) entry which is preliminary data.</text>
</comment>
<accession>A0A940DWC7</accession>
<evidence type="ECO:0000259" key="2">
    <source>
        <dbReference type="Pfam" id="PF22422"/>
    </source>
</evidence>
<evidence type="ECO:0000313" key="4">
    <source>
        <dbReference type="Proteomes" id="UP000725002"/>
    </source>
</evidence>
<feature type="domain" description="Mannosylglycerate hydrolase MGH1-like glycoside hydrolase" evidence="2">
    <location>
        <begin position="232"/>
        <end position="414"/>
    </location>
</feature>
<sequence>MKKFILPLMAALLGTAAFAKGESDLRIVRKSILEDPLMDRVFEMAHETVAGGLNAGDGYGEVWIRDFNTFITVAMDVMPDGKVRECLDTFFRFQGEDGNIVDGYIPVEKADLDNPDGYAYRLSGTAPQFAAHKNTVETDQETSLIQAVFQYVEKSGNRGYLETVVDGKTVLERLEMALEFLYTHRYSREYGLIYGATTADWGDVQPEHAWGVAIDENTHFAIDIYDNAMLSIALDNLAEMTPDPSVRARWNEAREKIVSNARKYLWDEKNRKFIPHIYLDGSPFPEDFDENKIYYHGGTAVAALAGMLTKDEIAHANDRMLENMRKAHAQTIGLTLYPTYPAGYFKSPGMYPYGYQNGGDWTWFGARMIWALAENGYIKEAYEELKPMLARVIENNGFNEWYTPAGEPMGSGTFRGEAGVLVTAIDMLRDWAEDKR</sequence>
<reference evidence="3" key="1">
    <citation type="submission" date="2020-10" db="EMBL/GenBank/DDBJ databases">
        <authorList>
            <person name="Gilroy R."/>
        </authorList>
    </citation>
    <scope>NUCLEOTIDE SEQUENCE</scope>
    <source>
        <strain evidence="3">G3-8215</strain>
    </source>
</reference>
<organism evidence="3 4">
    <name type="scientific">Candidatus Cryptobacteroides avicola</name>
    <dbReference type="NCBI Taxonomy" id="2840757"/>
    <lineage>
        <taxon>Bacteria</taxon>
        <taxon>Pseudomonadati</taxon>
        <taxon>Bacteroidota</taxon>
        <taxon>Bacteroidia</taxon>
        <taxon>Bacteroidales</taxon>
        <taxon>Candidatus Cryptobacteroides</taxon>
    </lineage>
</organism>
<dbReference type="GO" id="GO:0005975">
    <property type="term" value="P:carbohydrate metabolic process"/>
    <property type="evidence" value="ECO:0007669"/>
    <property type="project" value="InterPro"/>
</dbReference>
<feature type="chain" id="PRO_5037075448" description="Mannosylglycerate hydrolase MGH1-like glycoside hydrolase domain-containing protein" evidence="1">
    <location>
        <begin position="20"/>
        <end position="436"/>
    </location>
</feature>
<dbReference type="SUPFAM" id="SSF48208">
    <property type="entry name" value="Six-hairpin glycosidases"/>
    <property type="match status" value="1"/>
</dbReference>
<dbReference type="AlphaFoldDB" id="A0A940DWC7"/>
<protein>
    <recommendedName>
        <fullName evidence="2">Mannosylglycerate hydrolase MGH1-like glycoside hydrolase domain-containing protein</fullName>
    </recommendedName>
</protein>
<dbReference type="EMBL" id="JADILV010000085">
    <property type="protein sequence ID" value="MBO8484789.1"/>
    <property type="molecule type" value="Genomic_DNA"/>
</dbReference>